<organism evidence="3 4">
    <name type="scientific">Lacticaseibacillus paracasei</name>
    <name type="common">Lactobacillus paracasei</name>
    <dbReference type="NCBI Taxonomy" id="1597"/>
    <lineage>
        <taxon>Bacteria</taxon>
        <taxon>Bacillati</taxon>
        <taxon>Bacillota</taxon>
        <taxon>Bacilli</taxon>
        <taxon>Lactobacillales</taxon>
        <taxon>Lactobacillaceae</taxon>
        <taxon>Lacticaseibacillus</taxon>
    </lineage>
</organism>
<dbReference type="Pfam" id="PF02452">
    <property type="entry name" value="PemK_toxin"/>
    <property type="match status" value="1"/>
</dbReference>
<accession>A0A422LY11</accession>
<dbReference type="SUPFAM" id="SSF50118">
    <property type="entry name" value="Cell growth inhibitor/plasmid maintenance toxic component"/>
    <property type="match status" value="1"/>
</dbReference>
<evidence type="ECO:0000313" key="3">
    <source>
        <dbReference type="EMBL" id="RND79125.1"/>
    </source>
</evidence>
<dbReference type="Proteomes" id="UP000284716">
    <property type="component" value="Unassembled WGS sequence"/>
</dbReference>
<dbReference type="Gene3D" id="2.30.30.110">
    <property type="match status" value="1"/>
</dbReference>
<dbReference type="RefSeq" id="WP_003597022.1">
    <property type="nucleotide sequence ID" value="NZ_AQVS01000059.1"/>
</dbReference>
<keyword evidence="2" id="KW-1277">Toxin-antitoxin system</keyword>
<name>A0A422LY11_LACPA</name>
<evidence type="ECO:0000256" key="1">
    <source>
        <dbReference type="ARBA" id="ARBA00007521"/>
    </source>
</evidence>
<dbReference type="AlphaFoldDB" id="A0A422LY11"/>
<dbReference type="InterPro" id="IPR011067">
    <property type="entry name" value="Plasmid_toxin/cell-grow_inhib"/>
</dbReference>
<dbReference type="GO" id="GO:0003677">
    <property type="term" value="F:DNA binding"/>
    <property type="evidence" value="ECO:0007669"/>
    <property type="project" value="InterPro"/>
</dbReference>
<dbReference type="EMBL" id="LKFS01000103">
    <property type="protein sequence ID" value="RND79125.1"/>
    <property type="molecule type" value="Genomic_DNA"/>
</dbReference>
<sequence length="132" mass="14796">MFLKSHQEVKKYDQNTPKQGDIVFVDAEPHLGKEYGGHNFNNGNIRRPLIVLSNDDYNEATGMVIGMFVTSSDNFMNEMLKPFADFESCVKGNIVLWQLPTYDAAACHLEVVGHAKSSLAKELKQVATDIFN</sequence>
<evidence type="ECO:0000256" key="2">
    <source>
        <dbReference type="ARBA" id="ARBA00022649"/>
    </source>
</evidence>
<comment type="caution">
    <text evidence="3">The sequence shown here is derived from an EMBL/GenBank/DDBJ whole genome shotgun (WGS) entry which is preliminary data.</text>
</comment>
<gene>
    <name evidence="3" type="ORF">FAM18157_02784</name>
</gene>
<comment type="similarity">
    <text evidence="1">Belongs to the PemK/MazF family.</text>
</comment>
<dbReference type="InterPro" id="IPR003477">
    <property type="entry name" value="PemK-like"/>
</dbReference>
<protein>
    <submittedName>
        <fullName evidence="3">Toxin MazF</fullName>
    </submittedName>
</protein>
<evidence type="ECO:0000313" key="4">
    <source>
        <dbReference type="Proteomes" id="UP000284716"/>
    </source>
</evidence>
<reference evidence="3 4" key="1">
    <citation type="journal article" date="2018" name="Front. Microbiol.">
        <title>Conversion of Methionine to Cysteine in Lactobacillus paracasei Depends on the Highly Mobile cysK-ctl-cysE Gene Cluster.</title>
        <authorList>
            <person name="Wuthrich D."/>
            <person name="Irmler S."/>
            <person name="Berthoud H."/>
            <person name="Guggenbuhl B."/>
            <person name="Eugster E."/>
            <person name="Bruggmann R."/>
        </authorList>
    </citation>
    <scope>NUCLEOTIDE SEQUENCE [LARGE SCALE GENOMIC DNA]</scope>
    <source>
        <strain evidence="3 4">FAM18157</strain>
    </source>
</reference>
<proteinExistence type="inferred from homology"/>